<feature type="region of interest" description="Disordered" evidence="1">
    <location>
        <begin position="1"/>
        <end position="51"/>
    </location>
</feature>
<evidence type="ECO:0000256" key="1">
    <source>
        <dbReference type="SAM" id="MobiDB-lite"/>
    </source>
</evidence>
<protein>
    <submittedName>
        <fullName evidence="2">Uncharacterized protein</fullName>
    </submittedName>
</protein>
<organism evidence="2">
    <name type="scientific">viral metagenome</name>
    <dbReference type="NCBI Taxonomy" id="1070528"/>
    <lineage>
        <taxon>unclassified sequences</taxon>
        <taxon>metagenomes</taxon>
        <taxon>organismal metagenomes</taxon>
    </lineage>
</organism>
<dbReference type="AlphaFoldDB" id="A0A6M3XLV8"/>
<accession>A0A6M3XLV8</accession>
<dbReference type="EMBL" id="MT144761">
    <property type="protein sequence ID" value="QJH98974.1"/>
    <property type="molecule type" value="Genomic_DNA"/>
</dbReference>
<reference evidence="2" key="1">
    <citation type="submission" date="2020-03" db="EMBL/GenBank/DDBJ databases">
        <title>The deep terrestrial virosphere.</title>
        <authorList>
            <person name="Holmfeldt K."/>
            <person name="Nilsson E."/>
            <person name="Simone D."/>
            <person name="Lopez-Fernandez M."/>
            <person name="Wu X."/>
            <person name="de Brujin I."/>
            <person name="Lundin D."/>
            <person name="Andersson A."/>
            <person name="Bertilsson S."/>
            <person name="Dopson M."/>
        </authorList>
    </citation>
    <scope>NUCLEOTIDE SEQUENCE</scope>
    <source>
        <strain evidence="2">TM448B01452</strain>
    </source>
</reference>
<evidence type="ECO:0000313" key="2">
    <source>
        <dbReference type="EMBL" id="QJH98974.1"/>
    </source>
</evidence>
<name>A0A6M3XLV8_9ZZZZ</name>
<gene>
    <name evidence="2" type="ORF">TM448B01452_0011</name>
</gene>
<sequence>MYIEQPGEFRGTPNSKAEGNPEPSLRNKEGASTIPKGSTLKRVEAPGIQNG</sequence>
<proteinExistence type="predicted"/>